<feature type="domain" description="Disease resistance N-terminal" evidence="5">
    <location>
        <begin position="5"/>
        <end position="90"/>
    </location>
</feature>
<dbReference type="PANTHER" id="PTHR19338">
    <property type="entry name" value="TRANSLOCASE OF INNER MITOCHONDRIAL MEMBRANE 13 HOMOLOG"/>
    <property type="match status" value="1"/>
</dbReference>
<dbReference type="InterPro" id="IPR038005">
    <property type="entry name" value="RX-like_CC"/>
</dbReference>
<dbReference type="GO" id="GO:0006952">
    <property type="term" value="P:defense response"/>
    <property type="evidence" value="ECO:0007669"/>
    <property type="project" value="UniProtKB-KW"/>
</dbReference>
<proteinExistence type="predicted"/>
<dbReference type="GO" id="GO:0043531">
    <property type="term" value="F:ADP binding"/>
    <property type="evidence" value="ECO:0007669"/>
    <property type="project" value="InterPro"/>
</dbReference>
<gene>
    <name evidence="6" type="ORF">FEM48_Zijuj07G0050400</name>
</gene>
<dbReference type="InterPro" id="IPR041118">
    <property type="entry name" value="Rx_N"/>
</dbReference>
<dbReference type="CDD" id="cd14798">
    <property type="entry name" value="RX-CC_like"/>
    <property type="match status" value="1"/>
</dbReference>
<keyword evidence="3" id="KW-0611">Plant defense</keyword>
<evidence type="ECO:0000313" key="7">
    <source>
        <dbReference type="Proteomes" id="UP000813462"/>
    </source>
</evidence>
<protein>
    <recommendedName>
        <fullName evidence="8">Rx N-terminal domain-containing protein</fullName>
    </recommendedName>
</protein>
<sequence>MTDAVVGFVLEKLESLLVHEANLFRRVKGDVNLLRDDLGIMNAFLKDSEGKGDGQEMVEVLIGLIREAAFEAEDVTNTYMAQVIKQRRRKLPMKLFHCFDQALVLHRVAKKTQSIKRSIENIYANKTTFGIEAQSHVDEEAEQSLQQRRRNVEEEDVVGFGNDSRISLSTSRLKQITTRGNFNHRHERGILLLRMTVWKPQFWDEIRACFPNDSNGSRILITSREKKVASNVSSAPPYFLIRKRVGNSYARWCFEERNVLRIWKVLG</sequence>
<accession>A0A978V2L7</accession>
<name>A0A978V2L7_ZIZJJ</name>
<evidence type="ECO:0000256" key="1">
    <source>
        <dbReference type="ARBA" id="ARBA00022737"/>
    </source>
</evidence>
<dbReference type="Gene3D" id="1.20.5.4130">
    <property type="match status" value="1"/>
</dbReference>
<dbReference type="PANTHER" id="PTHR19338:SF66">
    <property type="entry name" value="NB-ARC DOMAIN-CONTAINING PROTEIN"/>
    <property type="match status" value="1"/>
</dbReference>
<dbReference type="Pfam" id="PF00931">
    <property type="entry name" value="NB-ARC"/>
    <property type="match status" value="1"/>
</dbReference>
<evidence type="ECO:0000259" key="5">
    <source>
        <dbReference type="Pfam" id="PF18052"/>
    </source>
</evidence>
<comment type="caution">
    <text evidence="6">The sequence shown here is derived from an EMBL/GenBank/DDBJ whole genome shotgun (WGS) entry which is preliminary data.</text>
</comment>
<evidence type="ECO:0000256" key="2">
    <source>
        <dbReference type="ARBA" id="ARBA00022741"/>
    </source>
</evidence>
<keyword evidence="2" id="KW-0547">Nucleotide-binding</keyword>
<dbReference type="Proteomes" id="UP000813462">
    <property type="component" value="Unassembled WGS sequence"/>
</dbReference>
<evidence type="ECO:0000256" key="3">
    <source>
        <dbReference type="ARBA" id="ARBA00022821"/>
    </source>
</evidence>
<organism evidence="6 7">
    <name type="scientific">Ziziphus jujuba var. spinosa</name>
    <dbReference type="NCBI Taxonomy" id="714518"/>
    <lineage>
        <taxon>Eukaryota</taxon>
        <taxon>Viridiplantae</taxon>
        <taxon>Streptophyta</taxon>
        <taxon>Embryophyta</taxon>
        <taxon>Tracheophyta</taxon>
        <taxon>Spermatophyta</taxon>
        <taxon>Magnoliopsida</taxon>
        <taxon>eudicotyledons</taxon>
        <taxon>Gunneridae</taxon>
        <taxon>Pentapetalae</taxon>
        <taxon>rosids</taxon>
        <taxon>fabids</taxon>
        <taxon>Rosales</taxon>
        <taxon>Rhamnaceae</taxon>
        <taxon>Paliureae</taxon>
        <taxon>Ziziphus</taxon>
    </lineage>
</organism>
<dbReference type="EMBL" id="JAEACU010000007">
    <property type="protein sequence ID" value="KAH7521600.1"/>
    <property type="molecule type" value="Genomic_DNA"/>
</dbReference>
<reference evidence="6" key="1">
    <citation type="journal article" date="2021" name="Front. Plant Sci.">
        <title>Chromosome-Scale Genome Assembly for Chinese Sour Jujube and Insights Into Its Genome Evolution and Domestication Signature.</title>
        <authorList>
            <person name="Shen L.-Y."/>
            <person name="Luo H."/>
            <person name="Wang X.-L."/>
            <person name="Wang X.-M."/>
            <person name="Qiu X.-J."/>
            <person name="Liu H."/>
            <person name="Zhou S.-S."/>
            <person name="Jia K.-H."/>
            <person name="Nie S."/>
            <person name="Bao Y.-T."/>
            <person name="Zhang R.-G."/>
            <person name="Yun Q.-Z."/>
            <person name="Chai Y.-H."/>
            <person name="Lu J.-Y."/>
            <person name="Li Y."/>
            <person name="Zhao S.-W."/>
            <person name="Mao J.-F."/>
            <person name="Jia S.-G."/>
            <person name="Mao Y.-M."/>
        </authorList>
    </citation>
    <scope>NUCLEOTIDE SEQUENCE</scope>
    <source>
        <strain evidence="6">AT0</strain>
        <tissue evidence="6">Leaf</tissue>
    </source>
</reference>
<evidence type="ECO:0000259" key="4">
    <source>
        <dbReference type="Pfam" id="PF00931"/>
    </source>
</evidence>
<dbReference type="AlphaFoldDB" id="A0A978V2L7"/>
<dbReference type="InterPro" id="IPR002182">
    <property type="entry name" value="NB-ARC"/>
</dbReference>
<dbReference type="Pfam" id="PF18052">
    <property type="entry name" value="Rx_N"/>
    <property type="match status" value="1"/>
</dbReference>
<keyword evidence="1" id="KW-0677">Repeat</keyword>
<evidence type="ECO:0008006" key="8">
    <source>
        <dbReference type="Google" id="ProtNLM"/>
    </source>
</evidence>
<evidence type="ECO:0000313" key="6">
    <source>
        <dbReference type="EMBL" id="KAH7521600.1"/>
    </source>
</evidence>
<feature type="domain" description="NB-ARC" evidence="4">
    <location>
        <begin position="195"/>
        <end position="234"/>
    </location>
</feature>